<evidence type="ECO:0000313" key="6">
    <source>
        <dbReference type="EMBL" id="KRR11702.1"/>
    </source>
</evidence>
<keyword evidence="1 4" id="KW-0812">Transmembrane</keyword>
<feature type="transmembrane region" description="Helical" evidence="4">
    <location>
        <begin position="21"/>
        <end position="41"/>
    </location>
</feature>
<feature type="transmembrane region" description="Helical" evidence="4">
    <location>
        <begin position="149"/>
        <end position="169"/>
    </location>
</feature>
<dbReference type="PANTHER" id="PTHR11360:SF284">
    <property type="entry name" value="EG:103B4.3 PROTEIN-RELATED"/>
    <property type="match status" value="1"/>
</dbReference>
<feature type="transmembrane region" description="Helical" evidence="4">
    <location>
        <begin position="175"/>
        <end position="199"/>
    </location>
</feature>
<dbReference type="PANTHER" id="PTHR11360">
    <property type="entry name" value="MONOCARBOXYLATE TRANSPORTER"/>
    <property type="match status" value="1"/>
</dbReference>
<evidence type="ECO:0000256" key="4">
    <source>
        <dbReference type="SAM" id="Phobius"/>
    </source>
</evidence>
<dbReference type="RefSeq" id="WP_057849511.1">
    <property type="nucleotide sequence ID" value="NZ_LLXX01000034.1"/>
</dbReference>
<feature type="transmembrane region" description="Helical" evidence="4">
    <location>
        <begin position="331"/>
        <end position="349"/>
    </location>
</feature>
<dbReference type="SUPFAM" id="SSF103473">
    <property type="entry name" value="MFS general substrate transporter"/>
    <property type="match status" value="1"/>
</dbReference>
<dbReference type="EMBL" id="LLXX01000034">
    <property type="protein sequence ID" value="KRR11702.1"/>
    <property type="molecule type" value="Genomic_DNA"/>
</dbReference>
<keyword evidence="3 4" id="KW-0472">Membrane</keyword>
<dbReference type="Proteomes" id="UP000051913">
    <property type="component" value="Unassembled WGS sequence"/>
</dbReference>
<keyword evidence="2 4" id="KW-1133">Transmembrane helix</keyword>
<dbReference type="Gene3D" id="1.20.1250.20">
    <property type="entry name" value="MFS general substrate transporter like domains"/>
    <property type="match status" value="1"/>
</dbReference>
<feature type="transmembrane region" description="Helical" evidence="4">
    <location>
        <begin position="356"/>
        <end position="376"/>
    </location>
</feature>
<sequence>MAVTSGELRPSSGLGAWRTPLVIIICGCAIALLSFGPRSSLGFFVQPMSREFAWGRDVFGLALALQNLLWGLGQPIAGAIADRFGILRVMIVGALLYAGGLLLMRYSTAPLSLDLGAGVLIGFGLSGCSFNLVLSAFSKLLPPERRGFALGAGTAAGSFGQFLFAPFGVAMIDNFGWQAALTVFALLMLLIIPLSLAIATPPATTSSSSNVPAADQQSFKTALAEAFGHRSYVLLVLGFFTCGFQLAFITVHLPAYLADRGVSAQTGGWVVAAIGLFNIIGSLSVGWLQNKYPKRYILSLIYFARALSIMAFISFPITTFSAIVFGAVTGLTWLSTVPPTSALVALMFGTRWFATLYGFAFVSHQVGGFLGVWLGGVVFEQFGSYTPIWWLSIMFGVLSALINLPIVEQPVARPVAQPA</sequence>
<dbReference type="InterPro" id="IPR020846">
    <property type="entry name" value="MFS_dom"/>
</dbReference>
<dbReference type="PROSITE" id="PS50850">
    <property type="entry name" value="MFS"/>
    <property type="match status" value="1"/>
</dbReference>
<protein>
    <submittedName>
        <fullName evidence="6">MFS transporter</fullName>
    </submittedName>
</protein>
<evidence type="ECO:0000256" key="3">
    <source>
        <dbReference type="ARBA" id="ARBA00023136"/>
    </source>
</evidence>
<evidence type="ECO:0000313" key="7">
    <source>
        <dbReference type="Proteomes" id="UP000051913"/>
    </source>
</evidence>
<comment type="caution">
    <text evidence="6">The sequence shown here is derived from an EMBL/GenBank/DDBJ whole genome shotgun (WGS) entry which is preliminary data.</text>
</comment>
<feature type="transmembrane region" description="Helical" evidence="4">
    <location>
        <begin position="269"/>
        <end position="288"/>
    </location>
</feature>
<feature type="transmembrane region" description="Helical" evidence="4">
    <location>
        <begin position="232"/>
        <end position="257"/>
    </location>
</feature>
<dbReference type="InterPro" id="IPR050327">
    <property type="entry name" value="Proton-linked_MCT"/>
</dbReference>
<gene>
    <name evidence="6" type="ORF">CP49_30745</name>
</gene>
<evidence type="ECO:0000256" key="1">
    <source>
        <dbReference type="ARBA" id="ARBA00022692"/>
    </source>
</evidence>
<dbReference type="Pfam" id="PF07690">
    <property type="entry name" value="MFS_1"/>
    <property type="match status" value="1"/>
</dbReference>
<feature type="transmembrane region" description="Helical" evidence="4">
    <location>
        <begin position="300"/>
        <end position="325"/>
    </location>
</feature>
<organism evidence="6 7">
    <name type="scientific">Bradyrhizobium valentinum</name>
    <dbReference type="NCBI Taxonomy" id="1518501"/>
    <lineage>
        <taxon>Bacteria</taxon>
        <taxon>Pseudomonadati</taxon>
        <taxon>Pseudomonadota</taxon>
        <taxon>Alphaproteobacteria</taxon>
        <taxon>Hyphomicrobiales</taxon>
        <taxon>Nitrobacteraceae</taxon>
        <taxon>Bradyrhizobium</taxon>
    </lineage>
</organism>
<feature type="transmembrane region" description="Helical" evidence="4">
    <location>
        <begin position="115"/>
        <end position="137"/>
    </location>
</feature>
<dbReference type="InterPro" id="IPR036259">
    <property type="entry name" value="MFS_trans_sf"/>
</dbReference>
<feature type="transmembrane region" description="Helical" evidence="4">
    <location>
        <begin position="388"/>
        <end position="407"/>
    </location>
</feature>
<feature type="domain" description="Major facilitator superfamily (MFS) profile" evidence="5">
    <location>
        <begin position="20"/>
        <end position="411"/>
    </location>
</feature>
<feature type="transmembrane region" description="Helical" evidence="4">
    <location>
        <begin position="85"/>
        <end position="103"/>
    </location>
</feature>
<evidence type="ECO:0000259" key="5">
    <source>
        <dbReference type="PROSITE" id="PS50850"/>
    </source>
</evidence>
<dbReference type="AlphaFoldDB" id="A0A0R3M3P0"/>
<keyword evidence="7" id="KW-1185">Reference proteome</keyword>
<accession>A0A0R3M3P0</accession>
<dbReference type="InterPro" id="IPR011701">
    <property type="entry name" value="MFS"/>
</dbReference>
<dbReference type="CDD" id="cd17355">
    <property type="entry name" value="MFS_YcxA_like"/>
    <property type="match status" value="1"/>
</dbReference>
<name>A0A0R3M3P0_9BRAD</name>
<reference evidence="6 7" key="1">
    <citation type="submission" date="2014-03" db="EMBL/GenBank/DDBJ databases">
        <title>Bradyrhizobium valentinum sp. nov., isolated from effective nodules of Lupinus mariae-josephae, a lupine endemic of basic-lime soils in Eastern Spain.</title>
        <authorList>
            <person name="Duran D."/>
            <person name="Rey L."/>
            <person name="Navarro A."/>
            <person name="Busquets A."/>
            <person name="Imperial J."/>
            <person name="Ruiz-Argueso T."/>
        </authorList>
    </citation>
    <scope>NUCLEOTIDE SEQUENCE [LARGE SCALE GENOMIC DNA]</scope>
    <source>
        <strain evidence="6 7">LmjM3</strain>
    </source>
</reference>
<proteinExistence type="predicted"/>
<evidence type="ECO:0000256" key="2">
    <source>
        <dbReference type="ARBA" id="ARBA00022989"/>
    </source>
</evidence>
<dbReference type="STRING" id="1518501.CQ10_13615"/>
<dbReference type="GO" id="GO:0022857">
    <property type="term" value="F:transmembrane transporter activity"/>
    <property type="evidence" value="ECO:0007669"/>
    <property type="project" value="InterPro"/>
</dbReference>